<gene>
    <name evidence="6" type="ORF">EVJ47_08710</name>
</gene>
<evidence type="ECO:0000256" key="3">
    <source>
        <dbReference type="ARBA" id="ARBA00022827"/>
    </source>
</evidence>
<reference evidence="6 7" key="1">
    <citation type="submission" date="2019-01" db="EMBL/GenBank/DDBJ databases">
        <title>Insights into ecological role of a new deltaproteobacterial order Candidatus Sinidesulfobacterales (Sva0485) by metagenomics and metatranscriptomics.</title>
        <authorList>
            <person name="Tan S."/>
            <person name="Liu J."/>
            <person name="Fang Y."/>
            <person name="Hedlund B.P."/>
            <person name="Lian Z.H."/>
            <person name="Huang L.Y."/>
            <person name="Li J.T."/>
            <person name="Huang L.N."/>
            <person name="Li W.J."/>
            <person name="Jiang H.C."/>
            <person name="Dong H.L."/>
            <person name="Shu W.S."/>
        </authorList>
    </citation>
    <scope>NUCLEOTIDE SEQUENCE [LARGE SCALE GENOMIC DNA]</scope>
    <source>
        <strain evidence="6">AP3</strain>
    </source>
</reference>
<dbReference type="Pfam" id="PF18267">
    <property type="entry name" value="Rubredoxin_C"/>
    <property type="match status" value="1"/>
</dbReference>
<accession>A0A519B979</accession>
<proteinExistence type="predicted"/>
<dbReference type="PROSITE" id="PS51257">
    <property type="entry name" value="PROKAR_LIPOPROTEIN"/>
    <property type="match status" value="1"/>
</dbReference>
<dbReference type="Gene3D" id="3.50.50.60">
    <property type="entry name" value="FAD/NAD(P)-binding domain"/>
    <property type="match status" value="2"/>
</dbReference>
<evidence type="ECO:0000259" key="5">
    <source>
        <dbReference type="Pfam" id="PF18267"/>
    </source>
</evidence>
<dbReference type="PANTHER" id="PTHR43429:SF3">
    <property type="entry name" value="NITRITE REDUCTASE [NAD(P)H]"/>
    <property type="match status" value="1"/>
</dbReference>
<evidence type="ECO:0000259" key="4">
    <source>
        <dbReference type="Pfam" id="PF07992"/>
    </source>
</evidence>
<feature type="domain" description="NADH-rubredoxin oxidoreductase C-terminal" evidence="5">
    <location>
        <begin position="328"/>
        <end position="391"/>
    </location>
</feature>
<sequence>MKYVIIGNSYAGLSCADAIRRFDKIGEVTIISDENYRAYARPLISYYLEGKTTDETIWYKDDDYYEKNNFKLMLGKKVVSVDTASKEVIIEDGTKLGYDKLFVGPGGTPFVPPTEGFNPESPMMGTFTRFDDAKKMERAAKAAKHKEAIVVGGGLIGLKASEGLRGLGLHVTIVELLPRVLGLALDEISGNMTAKRLNENGIDTATGETVTKINLDESGNPVSVILKSGKELVADIVVVGVGVRPNVGFLEGSGVKIDRGIIVDKTMMTSVKDVYAGGDAAVIYDVINKRPNIIAIVPLACEEGRVAGTNMAGVYREYPGGMGLNSVEIYGLPIVTIGLTNPANESQKVYIFQDGEKVYRKLVYDGEVLVGAILLGDIAGSGILSAIIRQGLKCLKYKDEFLNGNIYSFVIDNEFEIYNINEGYAIRGDFEDLPEFSRTNWR</sequence>
<dbReference type="EMBL" id="SGBD01000006">
    <property type="protein sequence ID" value="RZD13853.1"/>
    <property type="molecule type" value="Genomic_DNA"/>
</dbReference>
<dbReference type="PRINTS" id="PR00368">
    <property type="entry name" value="FADPNR"/>
</dbReference>
<protein>
    <submittedName>
        <fullName evidence="6">NAD(P)/FAD-dependent oxidoreductase</fullName>
    </submittedName>
</protein>
<feature type="domain" description="FAD/NAD(P)-binding" evidence="4">
    <location>
        <begin position="1"/>
        <end position="293"/>
    </location>
</feature>
<dbReference type="SUPFAM" id="SSF51905">
    <property type="entry name" value="FAD/NAD(P)-binding domain"/>
    <property type="match status" value="2"/>
</dbReference>
<dbReference type="PRINTS" id="PR00411">
    <property type="entry name" value="PNDRDTASEI"/>
</dbReference>
<dbReference type="InterPro" id="IPR036188">
    <property type="entry name" value="FAD/NAD-bd_sf"/>
</dbReference>
<dbReference type="PANTHER" id="PTHR43429">
    <property type="entry name" value="PYRIDINE NUCLEOTIDE-DISULFIDE OXIDOREDUCTASE DOMAIN-CONTAINING"/>
    <property type="match status" value="1"/>
</dbReference>
<evidence type="ECO:0000256" key="1">
    <source>
        <dbReference type="ARBA" id="ARBA00001974"/>
    </source>
</evidence>
<dbReference type="AlphaFoldDB" id="A0A519B979"/>
<comment type="caution">
    <text evidence="6">The sequence shown here is derived from an EMBL/GenBank/DDBJ whole genome shotgun (WGS) entry which is preliminary data.</text>
</comment>
<keyword evidence="2" id="KW-0285">Flavoprotein</keyword>
<evidence type="ECO:0000313" key="6">
    <source>
        <dbReference type="EMBL" id="RZD13853.1"/>
    </source>
</evidence>
<organism evidence="6 7">
    <name type="scientific">Candidatus Acidulodesulfobacterium ferriphilum</name>
    <dbReference type="NCBI Taxonomy" id="2597223"/>
    <lineage>
        <taxon>Bacteria</taxon>
        <taxon>Deltaproteobacteria</taxon>
        <taxon>Candidatus Acidulodesulfobacterales</taxon>
        <taxon>Candidatus Acidulodesulfobacterium</taxon>
    </lineage>
</organism>
<dbReference type="Proteomes" id="UP000320813">
    <property type="component" value="Unassembled WGS sequence"/>
</dbReference>
<name>A0A519B979_9DELT</name>
<dbReference type="InterPro" id="IPR023753">
    <property type="entry name" value="FAD/NAD-binding_dom"/>
</dbReference>
<evidence type="ECO:0000256" key="2">
    <source>
        <dbReference type="ARBA" id="ARBA00022630"/>
    </source>
</evidence>
<dbReference type="InterPro" id="IPR041575">
    <property type="entry name" value="Rubredoxin_C"/>
</dbReference>
<keyword evidence="3" id="KW-0274">FAD</keyword>
<comment type="cofactor">
    <cofactor evidence="1">
        <name>FAD</name>
        <dbReference type="ChEBI" id="CHEBI:57692"/>
    </cofactor>
</comment>
<dbReference type="InterPro" id="IPR016156">
    <property type="entry name" value="FAD/NAD-linked_Rdtase_dimer_sf"/>
</dbReference>
<dbReference type="Pfam" id="PF07992">
    <property type="entry name" value="Pyr_redox_2"/>
    <property type="match status" value="1"/>
</dbReference>
<dbReference type="GO" id="GO:0016491">
    <property type="term" value="F:oxidoreductase activity"/>
    <property type="evidence" value="ECO:0007669"/>
    <property type="project" value="InterPro"/>
</dbReference>
<evidence type="ECO:0000313" key="7">
    <source>
        <dbReference type="Proteomes" id="UP000320813"/>
    </source>
</evidence>
<dbReference type="InterPro" id="IPR050260">
    <property type="entry name" value="FAD-bd_OxRdtase"/>
</dbReference>
<dbReference type="Gene3D" id="3.30.390.30">
    <property type="match status" value="1"/>
</dbReference>